<keyword evidence="5" id="KW-1185">Reference proteome</keyword>
<evidence type="ECO:0000313" key="5">
    <source>
        <dbReference type="Proteomes" id="UP001208935"/>
    </source>
</evidence>
<reference evidence="5" key="1">
    <citation type="submission" date="2023-07" db="EMBL/GenBank/DDBJ databases">
        <title>Verminephrobacter genomes.</title>
        <authorList>
            <person name="Lund M.B."/>
        </authorList>
    </citation>
    <scope>NUCLEOTIDE SEQUENCE [LARGE SCALE GENOMIC DNA]</scope>
    <source>
        <strain evidence="5">AtM5-05</strain>
    </source>
</reference>
<comment type="function">
    <text evidence="1">Involved in peptidolytic degradation of cyclic heptapeptide hepatotoxin microcystin (MC).</text>
</comment>
<keyword evidence="1" id="KW-0645">Protease</keyword>
<evidence type="ECO:0000313" key="4">
    <source>
        <dbReference type="EMBL" id="MCW5321808.1"/>
    </source>
</evidence>
<keyword evidence="1" id="KW-0482">Metalloprotease</keyword>
<feature type="domain" description="Microcystin LR degradation protein MlrC C-terminal" evidence="2">
    <location>
        <begin position="319"/>
        <end position="499"/>
    </location>
</feature>
<organism evidence="4 5">
    <name type="scientific">Verminephrobacter aporrectodeae subsp. tuberculatae</name>
    <dbReference type="NCBI Taxonomy" id="1110392"/>
    <lineage>
        <taxon>Bacteria</taxon>
        <taxon>Pseudomonadati</taxon>
        <taxon>Pseudomonadota</taxon>
        <taxon>Betaproteobacteria</taxon>
        <taxon>Burkholderiales</taxon>
        <taxon>Comamonadaceae</taxon>
        <taxon>Verminephrobacter</taxon>
    </lineage>
</organism>
<protein>
    <recommendedName>
        <fullName evidence="1">Microcystinase C</fullName>
        <shortName evidence="1">MlrC</shortName>
    </recommendedName>
</protein>
<comment type="caution">
    <text evidence="4">The sequence shown here is derived from an EMBL/GenBank/DDBJ whole genome shotgun (WGS) entry which is preliminary data.</text>
</comment>
<comment type="similarity">
    <text evidence="1">Belongs to the peptidase M81 family.</text>
</comment>
<name>A0ABT3KU00_9BURK</name>
<dbReference type="InterPro" id="IPR010799">
    <property type="entry name" value="MlrC_C"/>
</dbReference>
<proteinExistence type="inferred from homology"/>
<keyword evidence="1" id="KW-0479">Metal-binding</keyword>
<evidence type="ECO:0000256" key="1">
    <source>
        <dbReference type="PIRNR" id="PIRNR012702"/>
    </source>
</evidence>
<dbReference type="InterPro" id="IPR009197">
    <property type="entry name" value="MlrC"/>
</dbReference>
<dbReference type="Pfam" id="PF07364">
    <property type="entry name" value="DUF1485"/>
    <property type="match status" value="1"/>
</dbReference>
<accession>A0ABT3KU00</accession>
<dbReference type="InterPro" id="IPR015995">
    <property type="entry name" value="MlrC_N"/>
</dbReference>
<gene>
    <name evidence="4" type="ORF">D5039_11775</name>
</gene>
<evidence type="ECO:0000259" key="2">
    <source>
        <dbReference type="Pfam" id="PF07171"/>
    </source>
</evidence>
<dbReference type="Pfam" id="PF07171">
    <property type="entry name" value="MlrC_C"/>
    <property type="match status" value="1"/>
</dbReference>
<dbReference type="Proteomes" id="UP001208935">
    <property type="component" value="Unassembled WGS sequence"/>
</dbReference>
<dbReference type="PIRSF" id="PIRSF012702">
    <property type="entry name" value="UCP012702"/>
    <property type="match status" value="1"/>
</dbReference>
<evidence type="ECO:0000259" key="3">
    <source>
        <dbReference type="Pfam" id="PF07364"/>
    </source>
</evidence>
<comment type="cofactor">
    <cofactor evidence="1">
        <name>Zn(2+)</name>
        <dbReference type="ChEBI" id="CHEBI:29105"/>
    </cofactor>
    <text evidence="1">Binds 1 zinc ion per subunit.</text>
</comment>
<dbReference type="RefSeq" id="WP_010104362.1">
    <property type="nucleotide sequence ID" value="NZ_QZCW01000002.1"/>
</dbReference>
<feature type="domain" description="Microcystin LR degradation protein MlrC N-terminal" evidence="3">
    <location>
        <begin position="6"/>
        <end position="306"/>
    </location>
</feature>
<keyword evidence="1" id="KW-0378">Hydrolase</keyword>
<sequence length="507" mass="55126">MKKRHIAVARLWFEGNSFCPRHTTLKDFQAREWHDAASMVACYKNTRIEMGAVVDWMHAHAADYQVHVLRCAAAPPGGPLDTGVYDAIANDIVHGLQQLQALHPLDGVYLSLHGAMLALDNDNADYALVKRVRECLGGKIPLALSFDLHANHDPQLGDLADIVVGYKTYPHVDMYETAERALNLLHRSLLGEIRPLSHVASTGVVLPSHAMATAAGPMHALETMAHSMVARRQALDVTPFGGFGYADTVRTSSSITVCVDALQHSGFDAAKQHAAMLAQKMVDALHARRADFVPTLPNSSEGLRAAFDYLERHAGCVALADPADNPLSGGSGDTTGLFAALMAHPLRQETVFAFFHDPVLVGRCHALGVGARLQARLGGRVVPEYGAPVAFDAAVERLTNGDFVNDGPMEQGLACHIGRTAVLRGIEQPLLRVVLTETCQSPNDMAWCRLHGIDLQQVRLLCIKAKNHFRAAFASHLACIINVDAPGPAMLDFRQLPYRFLPRNRLS</sequence>
<dbReference type="EMBL" id="QZCW01000002">
    <property type="protein sequence ID" value="MCW5321808.1"/>
    <property type="molecule type" value="Genomic_DNA"/>
</dbReference>